<feature type="compositionally biased region" description="Polar residues" evidence="1">
    <location>
        <begin position="769"/>
        <end position="779"/>
    </location>
</feature>
<keyword evidence="3" id="KW-1185">Reference proteome</keyword>
<evidence type="ECO:0000256" key="1">
    <source>
        <dbReference type="SAM" id="MobiDB-lite"/>
    </source>
</evidence>
<feature type="region of interest" description="Disordered" evidence="1">
    <location>
        <begin position="309"/>
        <end position="328"/>
    </location>
</feature>
<feature type="compositionally biased region" description="Low complexity" evidence="1">
    <location>
        <begin position="69"/>
        <end position="79"/>
    </location>
</feature>
<evidence type="ECO:0000313" key="2">
    <source>
        <dbReference type="EMBL" id="CDI78564.1"/>
    </source>
</evidence>
<feature type="compositionally biased region" description="Low complexity" evidence="1">
    <location>
        <begin position="396"/>
        <end position="417"/>
    </location>
</feature>
<reference evidence="2" key="1">
    <citation type="submission" date="2013-10" db="EMBL/GenBank/DDBJ databases">
        <title>Genomic analysis of the causative agents of coccidiosis in chickens.</title>
        <authorList>
            <person name="Reid A.J."/>
            <person name="Blake D."/>
            <person name="Billington K."/>
            <person name="Browne H."/>
            <person name="Dunn M."/>
            <person name="Hung S."/>
            <person name="Kawahara F."/>
            <person name="Miranda-Saavedra D."/>
            <person name="Mourier T."/>
            <person name="Nagra H."/>
            <person name="Otto T.D."/>
            <person name="Rawlings N."/>
            <person name="Sanchez A."/>
            <person name="Sanders M."/>
            <person name="Subramaniam C."/>
            <person name="Tay Y."/>
            <person name="Dear P."/>
            <person name="Doerig C."/>
            <person name="Gruber A."/>
            <person name="Parkinson J."/>
            <person name="Shirley M."/>
            <person name="Wan K.L."/>
            <person name="Berriman M."/>
            <person name="Tomley F."/>
            <person name="Pain A."/>
        </authorList>
    </citation>
    <scope>NUCLEOTIDE SEQUENCE</scope>
    <source>
        <strain evidence="2">Houghton</strain>
    </source>
</reference>
<dbReference type="EMBL" id="HG670889">
    <property type="protein sequence ID" value="CDI78564.1"/>
    <property type="molecule type" value="Genomic_DNA"/>
</dbReference>
<dbReference type="RefSeq" id="XP_013251202.1">
    <property type="nucleotide sequence ID" value="XM_013395748.1"/>
</dbReference>
<protein>
    <submittedName>
        <fullName evidence="2">Uncharacterized protein</fullName>
    </submittedName>
</protein>
<accession>U6GIZ8</accession>
<reference evidence="2" key="2">
    <citation type="submission" date="2013-10" db="EMBL/GenBank/DDBJ databases">
        <authorList>
            <person name="Aslett M."/>
        </authorList>
    </citation>
    <scope>NUCLEOTIDE SEQUENCE</scope>
    <source>
        <strain evidence="2">Houghton</strain>
    </source>
</reference>
<dbReference type="VEuPathDB" id="ToxoDB:EAH_00007860"/>
<feature type="region of interest" description="Disordered" evidence="1">
    <location>
        <begin position="389"/>
        <end position="429"/>
    </location>
</feature>
<feature type="compositionally biased region" description="Polar residues" evidence="1">
    <location>
        <begin position="53"/>
        <end position="66"/>
    </location>
</feature>
<dbReference type="OMA" id="LLEMSHH"/>
<dbReference type="OrthoDB" id="10568314at2759"/>
<sequence length="851" mass="92829">MTANKFPSGSREDRSCPTAGDGSAKVWSCLPPVEDAKASHITQEDDWFPPSQWPSSGSASNNSTDRLSSHGCSGPHGSPLNSEPPAIFSHELLREADSWNTKNQALCETLDSAQGVRQDACRPEHLTRGTGSPRASTSVSSLGADGVTVGVLQLPQQCAGSWTNRTGCKKALVCGPLSVQQTLTERQLDIEKRMVEVRQQNRRRLHRRQQEAKEQQLQRMREHRAALLARRERIKLASVWKERGMAAAAKPSTIFKGRGKMERIPSDASQATENDTRSTDELLAALVISESISLNTEIGTSEDGINTDLAKRATYPPSSYRCPGRLPEDKNVSARLATLQHTRGNRLASSQKMGSLLPQFQGMPYVPNSPSQAQSLRKGAVPLALRRPAKPGVKQAAAEEASNSSSQRGEGRSSSSSKEQEGEHKRQVSRKIMPAVVVVDQLLKKQLDVQLQQHKQHGLTSQKGRHCVTDTPLDHLSPSVSSVRNSTSVCRPPTTRSKATQEIGAPEIAKSAYLPVHEVADIANTCQQKECMLPSIPCKESASMQPRSRCAPEETDVPWVAHTERLICRLDNFMATEPENASSAAPNMWAGSAEAQPKGVQLVRICAKGLSKRELEDVGPPDPRKAPRETSYMDESASNRAASQQMPLGEKDRCIMRLPSSHGEPDGSSGATKPQGEIDKNIGHAETKGVEQKLQASTQNVNVQLIGDECPTLSAVWALQQAEVEEEKRLLLLEMSHHAIAKHAEKRRKEQNLQSQLLAQHFQMKHPNNPGTFATSSQPLPKGQPCADSCSLVVHPVKDSLRTKTERCTPQKPRYLPPGESHTAAHSPAGPTAPTSFPPEDLSPEYTEKGK</sequence>
<dbReference type="GeneID" id="25268856"/>
<dbReference type="AlphaFoldDB" id="U6GIZ8"/>
<organism evidence="2 3">
    <name type="scientific">Eimeria acervulina</name>
    <name type="common">Coccidian parasite</name>
    <dbReference type="NCBI Taxonomy" id="5801"/>
    <lineage>
        <taxon>Eukaryota</taxon>
        <taxon>Sar</taxon>
        <taxon>Alveolata</taxon>
        <taxon>Apicomplexa</taxon>
        <taxon>Conoidasida</taxon>
        <taxon>Coccidia</taxon>
        <taxon>Eucoccidiorida</taxon>
        <taxon>Eimeriorina</taxon>
        <taxon>Eimeriidae</taxon>
        <taxon>Eimeria</taxon>
    </lineage>
</organism>
<feature type="compositionally biased region" description="Basic and acidic residues" evidence="1">
    <location>
        <begin position="613"/>
        <end position="628"/>
    </location>
</feature>
<evidence type="ECO:0000313" key="3">
    <source>
        <dbReference type="Proteomes" id="UP000018050"/>
    </source>
</evidence>
<feature type="region of interest" description="Disordered" evidence="1">
    <location>
        <begin position="803"/>
        <end position="851"/>
    </location>
</feature>
<feature type="region of interest" description="Disordered" evidence="1">
    <location>
        <begin position="613"/>
        <end position="679"/>
    </location>
</feature>
<name>U6GIZ8_EIMAC</name>
<feature type="compositionally biased region" description="Low complexity" evidence="1">
    <location>
        <begin position="477"/>
        <end position="489"/>
    </location>
</feature>
<gene>
    <name evidence="2" type="ORF">EAH_00007860</name>
</gene>
<feature type="region of interest" description="Disordered" evidence="1">
    <location>
        <begin position="765"/>
        <end position="787"/>
    </location>
</feature>
<feature type="compositionally biased region" description="Polar residues" evidence="1">
    <location>
        <begin position="636"/>
        <end position="646"/>
    </location>
</feature>
<feature type="region of interest" description="Disordered" evidence="1">
    <location>
        <begin position="473"/>
        <end position="501"/>
    </location>
</feature>
<dbReference type="Proteomes" id="UP000018050">
    <property type="component" value="Unassembled WGS sequence"/>
</dbReference>
<proteinExistence type="predicted"/>
<feature type="region of interest" description="Disordered" evidence="1">
    <location>
        <begin position="1"/>
        <end position="85"/>
    </location>
</feature>